<accession>A0A419VYY8</accession>
<evidence type="ECO:0000256" key="1">
    <source>
        <dbReference type="ARBA" id="ARBA00022737"/>
    </source>
</evidence>
<dbReference type="Proteomes" id="UP000283387">
    <property type="component" value="Unassembled WGS sequence"/>
</dbReference>
<feature type="repeat" description="TPR" evidence="3">
    <location>
        <begin position="536"/>
        <end position="569"/>
    </location>
</feature>
<dbReference type="SUPFAM" id="SSF48452">
    <property type="entry name" value="TPR-like"/>
    <property type="match status" value="1"/>
</dbReference>
<name>A0A419VYY8_9BACT</name>
<proteinExistence type="predicted"/>
<feature type="repeat" description="TPR" evidence="3">
    <location>
        <begin position="604"/>
        <end position="637"/>
    </location>
</feature>
<sequence length="742" mass="87777">MTNKEIKKQYIDICNYLAARQLKPAFDLLKQLILENGLGHFNDELREMNQTYHYMLQYTMEGTQDPERQKVYLKLIDSAYELADKVNEAVRLKYASSLEYEKKRVFKDQFINDFDLTLGELEAFYAPNDLAEFATGGEGGNEDRLVKTELHHKQLMKLFYHLWFRDRLSEEEVKFLQKLLNSETIQADYKAFMVTGITLSLQRYFDTKKFNLLFDAYETDAALIRQRALVGLLLTLYQYDSRLSYYPEITGRLKLLNDDPEFKRNLERVIIQLIRSKETEKLQQRIRDELMPEMIKISANLKDKINLDSLMEEGLSEDKNPEWQDIFEDSPGLMDKMQEFSELQMEGADVFMGSFAMLKSYPFFNEPANWFVPFFAENPELDRALDLSDDLTRGFVEVIAKAPVLCDSDKYSFCLSMQQIPKENREFMLQGLRAEMDQFHEIEEDEELSDPGKKAGFVSNQYIQDLYRFYKLHPRRADFDDLFSWRFDFYNKTILGSILKEDKAVVRNIGEYYFAQNRYNEAIEIFEYMLAQEQSGELYQKLAFCYQKLGDYEKALDAYRKAELFELNRLWNLKKIALCYRNLKQPEKALEYYQAAEALDPEDLTNHLNIGHCLLELGRFDEALKYYFKVEYLKPGNKKVWRPIGWCSFLTGKTEQAENYFKKLVEDEPTQHDLMNMGHVQWSLGNRKAALDYYMRSISQPDFTEADFMAVFEEDLPQLLRRGIDKDDVPIMLDQLRYFVEK</sequence>
<dbReference type="InterPro" id="IPR019734">
    <property type="entry name" value="TPR_rpt"/>
</dbReference>
<dbReference type="PANTHER" id="PTHR45586">
    <property type="entry name" value="TPR REPEAT-CONTAINING PROTEIN PA4667"/>
    <property type="match status" value="1"/>
</dbReference>
<dbReference type="EMBL" id="RAPN01000002">
    <property type="protein sequence ID" value="RKD88453.1"/>
    <property type="molecule type" value="Genomic_DNA"/>
</dbReference>
<dbReference type="InterPro" id="IPR011990">
    <property type="entry name" value="TPR-like_helical_dom_sf"/>
</dbReference>
<feature type="repeat" description="TPR" evidence="3">
    <location>
        <begin position="638"/>
        <end position="671"/>
    </location>
</feature>
<dbReference type="PANTHER" id="PTHR45586:SF1">
    <property type="entry name" value="LIPOPOLYSACCHARIDE ASSEMBLY PROTEIN B"/>
    <property type="match status" value="1"/>
</dbReference>
<keyword evidence="2 3" id="KW-0802">TPR repeat</keyword>
<gene>
    <name evidence="4" type="ORF">BC643_3602</name>
</gene>
<organism evidence="4 5">
    <name type="scientific">Mangrovibacterium diazotrophicum</name>
    <dbReference type="NCBI Taxonomy" id="1261403"/>
    <lineage>
        <taxon>Bacteria</taxon>
        <taxon>Pseudomonadati</taxon>
        <taxon>Bacteroidota</taxon>
        <taxon>Bacteroidia</taxon>
        <taxon>Marinilabiliales</taxon>
        <taxon>Prolixibacteraceae</taxon>
        <taxon>Mangrovibacterium</taxon>
    </lineage>
</organism>
<dbReference type="OrthoDB" id="1108959at2"/>
<dbReference type="AlphaFoldDB" id="A0A419VYY8"/>
<dbReference type="Pfam" id="PF13181">
    <property type="entry name" value="TPR_8"/>
    <property type="match status" value="1"/>
</dbReference>
<dbReference type="SMART" id="SM00028">
    <property type="entry name" value="TPR"/>
    <property type="match status" value="4"/>
</dbReference>
<dbReference type="Pfam" id="PF14559">
    <property type="entry name" value="TPR_19"/>
    <property type="match status" value="2"/>
</dbReference>
<keyword evidence="1" id="KW-0677">Repeat</keyword>
<evidence type="ECO:0000256" key="3">
    <source>
        <dbReference type="PROSITE-ProRule" id="PRU00339"/>
    </source>
</evidence>
<dbReference type="RefSeq" id="WP_120274615.1">
    <property type="nucleotide sequence ID" value="NZ_RAPN01000002.1"/>
</dbReference>
<evidence type="ECO:0000256" key="2">
    <source>
        <dbReference type="ARBA" id="ARBA00022803"/>
    </source>
</evidence>
<feature type="repeat" description="TPR" evidence="3">
    <location>
        <begin position="570"/>
        <end position="603"/>
    </location>
</feature>
<comment type="caution">
    <text evidence="4">The sequence shown here is derived from an EMBL/GenBank/DDBJ whole genome shotgun (WGS) entry which is preliminary data.</text>
</comment>
<dbReference type="PROSITE" id="PS50005">
    <property type="entry name" value="TPR"/>
    <property type="match status" value="4"/>
</dbReference>
<protein>
    <submittedName>
        <fullName evidence="4">Tetratricopeptide repeat protein</fullName>
    </submittedName>
</protein>
<dbReference type="InterPro" id="IPR051012">
    <property type="entry name" value="CellSynth/LPSAsmb/PSIAsmb"/>
</dbReference>
<evidence type="ECO:0000313" key="5">
    <source>
        <dbReference type="Proteomes" id="UP000283387"/>
    </source>
</evidence>
<reference evidence="4 5" key="1">
    <citation type="submission" date="2018-09" db="EMBL/GenBank/DDBJ databases">
        <title>Genomic Encyclopedia of Archaeal and Bacterial Type Strains, Phase II (KMG-II): from individual species to whole genera.</title>
        <authorList>
            <person name="Goeker M."/>
        </authorList>
    </citation>
    <scope>NUCLEOTIDE SEQUENCE [LARGE SCALE GENOMIC DNA]</scope>
    <source>
        <strain evidence="4 5">DSM 27148</strain>
    </source>
</reference>
<dbReference type="Gene3D" id="1.25.40.10">
    <property type="entry name" value="Tetratricopeptide repeat domain"/>
    <property type="match status" value="2"/>
</dbReference>
<keyword evidence="5" id="KW-1185">Reference proteome</keyword>
<evidence type="ECO:0000313" key="4">
    <source>
        <dbReference type="EMBL" id="RKD88453.1"/>
    </source>
</evidence>